<sequence>MNELGEYQCEYCNYSSKKKSTVSEHITRKHAEEAGRKVTPFSCSYCSEKFVAKTHLTHHVKNHHEIVYVACPDKECGYKSNQTQSLCSHYAKHHMNWKKMYSELEGEMVRCLTCSKEMKQNGVAYHLSKCNPMSPFFNGSKMCDGGDDVIVYRGRNI</sequence>
<dbReference type="EMBL" id="MN739557">
    <property type="protein sequence ID" value="QHT13036.1"/>
    <property type="molecule type" value="Genomic_DNA"/>
</dbReference>
<accession>A0A6C0D7M1</accession>
<protein>
    <recommendedName>
        <fullName evidence="1">C2H2-type domain-containing protein</fullName>
    </recommendedName>
</protein>
<feature type="domain" description="C2H2-type" evidence="1">
    <location>
        <begin position="41"/>
        <end position="63"/>
    </location>
</feature>
<dbReference type="InterPro" id="IPR036236">
    <property type="entry name" value="Znf_C2H2_sf"/>
</dbReference>
<reference evidence="2" key="1">
    <citation type="journal article" date="2020" name="Nature">
        <title>Giant virus diversity and host interactions through global metagenomics.</title>
        <authorList>
            <person name="Schulz F."/>
            <person name="Roux S."/>
            <person name="Paez-Espino D."/>
            <person name="Jungbluth S."/>
            <person name="Walsh D.A."/>
            <person name="Denef V.J."/>
            <person name="McMahon K.D."/>
            <person name="Konstantinidis K.T."/>
            <person name="Eloe-Fadrosh E.A."/>
            <person name="Kyrpides N.C."/>
            <person name="Woyke T."/>
        </authorList>
    </citation>
    <scope>NUCLEOTIDE SEQUENCE</scope>
    <source>
        <strain evidence="2">GVMAG-M-3300023174-130</strain>
    </source>
</reference>
<dbReference type="Gene3D" id="3.30.160.60">
    <property type="entry name" value="Classic Zinc Finger"/>
    <property type="match status" value="1"/>
</dbReference>
<proteinExistence type="predicted"/>
<dbReference type="SMART" id="SM00355">
    <property type="entry name" value="ZnF_C2H2"/>
    <property type="match status" value="3"/>
</dbReference>
<feature type="domain" description="C2H2-type" evidence="1">
    <location>
        <begin position="7"/>
        <end position="35"/>
    </location>
</feature>
<evidence type="ECO:0000313" key="2">
    <source>
        <dbReference type="EMBL" id="QHT13036.1"/>
    </source>
</evidence>
<organism evidence="2">
    <name type="scientific">viral metagenome</name>
    <dbReference type="NCBI Taxonomy" id="1070528"/>
    <lineage>
        <taxon>unclassified sequences</taxon>
        <taxon>metagenomes</taxon>
        <taxon>organismal metagenomes</taxon>
    </lineage>
</organism>
<dbReference type="AlphaFoldDB" id="A0A6C0D7M1"/>
<evidence type="ECO:0000259" key="1">
    <source>
        <dbReference type="PROSITE" id="PS50157"/>
    </source>
</evidence>
<dbReference type="SUPFAM" id="SSF57667">
    <property type="entry name" value="beta-beta-alpha zinc fingers"/>
    <property type="match status" value="2"/>
</dbReference>
<name>A0A6C0D7M1_9ZZZZ</name>
<dbReference type="InterPro" id="IPR013087">
    <property type="entry name" value="Znf_C2H2_type"/>
</dbReference>
<dbReference type="PROSITE" id="PS50157">
    <property type="entry name" value="ZINC_FINGER_C2H2_2"/>
    <property type="match status" value="2"/>
</dbReference>